<comment type="subcellular location">
    <subcellularLocation>
        <location evidence="1">Cell membrane</location>
        <topology evidence="1">Multi-pass membrane protein</topology>
    </subcellularLocation>
</comment>
<proteinExistence type="inferred from homology"/>
<keyword evidence="3" id="KW-0813">Transport</keyword>
<feature type="transmembrane region" description="Helical" evidence="8">
    <location>
        <begin position="231"/>
        <end position="251"/>
    </location>
</feature>
<dbReference type="PANTHER" id="PTHR30047">
    <property type="entry name" value="HIGH-AFFINITY CHOLINE TRANSPORT PROTEIN-RELATED"/>
    <property type="match status" value="1"/>
</dbReference>
<keyword evidence="6 8" id="KW-1133">Transmembrane helix</keyword>
<name>A0A6N7VR21_9ACTO</name>
<evidence type="ECO:0000256" key="3">
    <source>
        <dbReference type="ARBA" id="ARBA00022448"/>
    </source>
</evidence>
<feature type="transmembrane region" description="Helical" evidence="8">
    <location>
        <begin position="12"/>
        <end position="32"/>
    </location>
</feature>
<evidence type="ECO:0000256" key="8">
    <source>
        <dbReference type="SAM" id="Phobius"/>
    </source>
</evidence>
<dbReference type="RefSeq" id="WP_154542794.1">
    <property type="nucleotide sequence ID" value="NZ_VULO01000001.1"/>
</dbReference>
<dbReference type="Pfam" id="PF02028">
    <property type="entry name" value="BCCT"/>
    <property type="match status" value="1"/>
</dbReference>
<keyword evidence="4" id="KW-1003">Cell membrane</keyword>
<reference evidence="9 10" key="1">
    <citation type="submission" date="2019-08" db="EMBL/GenBank/DDBJ databases">
        <title>In-depth cultivation of the pig gut microbiome towards novel bacterial diversity and tailored functional studies.</title>
        <authorList>
            <person name="Wylensek D."/>
            <person name="Hitch T.C.A."/>
            <person name="Clavel T."/>
        </authorList>
    </citation>
    <scope>NUCLEOTIDE SEQUENCE [LARGE SCALE GENOMIC DNA]</scope>
    <source>
        <strain evidence="9 10">WB03_NA08</strain>
    </source>
</reference>
<feature type="transmembrane region" description="Helical" evidence="8">
    <location>
        <begin position="92"/>
        <end position="112"/>
    </location>
</feature>
<evidence type="ECO:0000256" key="6">
    <source>
        <dbReference type="ARBA" id="ARBA00022989"/>
    </source>
</evidence>
<sequence length="518" mass="55972">MPLSAPPAPRVNWRVLIPSAVLILSITLWGLISPTSVQSVLGAAASWIADSFGWFYVALGATILFFMIFLACSKYGRIKLGPDDSTPEFKPLTWTAMLFAVGIGTDLMYFAVAEPISQYMAPPSTPAETVDAAREATAWTMFHYGIVGWAMYALMGVVLGIVAYRLGRPLVVRAALFPLLGERANGRIGDTVDVAAILATIFGVATTLGIGVVMVNVGLEIIFGIPRSVPVQLIIIALGVLVATLSAVSGVKRGIRRLSELNVIAAGVLTLWIVITGKTQFLLEGLVLNVGDFFRLFPGMILQTFAFEDTGSWMQDWTLFFWAWWVAWAAFVGLFVARISRGRTLRQVVFGSLVIPFGYIVMWVSIYGNSALDLVRSGNRDFGVATMQDPPTGFYLLLMEYPGFTFLAGIATITALLFYVTSADSAALVMANLTSILPNDEAEAGSGLRIFWACMTGGLTLAMLVVGGIGALQSATVILGLPFSFVLIFVMVGLYRLLKQENTKLEEMSYARVAALTD</sequence>
<feature type="transmembrane region" description="Helical" evidence="8">
    <location>
        <begin position="348"/>
        <end position="368"/>
    </location>
</feature>
<dbReference type="InterPro" id="IPR000060">
    <property type="entry name" value="BCCT_transptr"/>
</dbReference>
<feature type="transmembrane region" description="Helical" evidence="8">
    <location>
        <begin position="194"/>
        <end position="219"/>
    </location>
</feature>
<evidence type="ECO:0000256" key="7">
    <source>
        <dbReference type="ARBA" id="ARBA00023136"/>
    </source>
</evidence>
<keyword evidence="7 8" id="KW-0472">Membrane</keyword>
<dbReference type="NCBIfam" id="TIGR00842">
    <property type="entry name" value="bcct"/>
    <property type="match status" value="1"/>
</dbReference>
<protein>
    <submittedName>
        <fullName evidence="9">BCCT family transporter</fullName>
    </submittedName>
</protein>
<evidence type="ECO:0000256" key="2">
    <source>
        <dbReference type="ARBA" id="ARBA00005658"/>
    </source>
</evidence>
<keyword evidence="5 8" id="KW-0812">Transmembrane</keyword>
<feature type="transmembrane region" description="Helical" evidence="8">
    <location>
        <begin position="52"/>
        <end position="72"/>
    </location>
</feature>
<feature type="transmembrane region" description="Helical" evidence="8">
    <location>
        <begin position="404"/>
        <end position="429"/>
    </location>
</feature>
<feature type="transmembrane region" description="Helical" evidence="8">
    <location>
        <begin position="450"/>
        <end position="471"/>
    </location>
</feature>
<dbReference type="PROSITE" id="PS01303">
    <property type="entry name" value="BCCT"/>
    <property type="match status" value="1"/>
</dbReference>
<accession>A0A6N7VR21</accession>
<evidence type="ECO:0000313" key="10">
    <source>
        <dbReference type="Proteomes" id="UP000470875"/>
    </source>
</evidence>
<evidence type="ECO:0000256" key="1">
    <source>
        <dbReference type="ARBA" id="ARBA00004651"/>
    </source>
</evidence>
<feature type="transmembrane region" description="Helical" evidence="8">
    <location>
        <begin position="263"/>
        <end position="283"/>
    </location>
</feature>
<dbReference type="Proteomes" id="UP000470875">
    <property type="component" value="Unassembled WGS sequence"/>
</dbReference>
<dbReference type="GO" id="GO:0005886">
    <property type="term" value="C:plasma membrane"/>
    <property type="evidence" value="ECO:0007669"/>
    <property type="project" value="UniProtKB-SubCell"/>
</dbReference>
<gene>
    <name evidence="9" type="ORF">FYJ24_01250</name>
</gene>
<feature type="transmembrane region" description="Helical" evidence="8">
    <location>
        <begin position="141"/>
        <end position="164"/>
    </location>
</feature>
<dbReference type="AlphaFoldDB" id="A0A6N7VR21"/>
<evidence type="ECO:0000256" key="4">
    <source>
        <dbReference type="ARBA" id="ARBA00022475"/>
    </source>
</evidence>
<dbReference type="InterPro" id="IPR018093">
    <property type="entry name" value="BCCT_CS"/>
</dbReference>
<feature type="transmembrane region" description="Helical" evidence="8">
    <location>
        <begin position="317"/>
        <end position="336"/>
    </location>
</feature>
<dbReference type="GO" id="GO:0022857">
    <property type="term" value="F:transmembrane transporter activity"/>
    <property type="evidence" value="ECO:0007669"/>
    <property type="project" value="InterPro"/>
</dbReference>
<feature type="transmembrane region" description="Helical" evidence="8">
    <location>
        <begin position="477"/>
        <end position="498"/>
    </location>
</feature>
<comment type="caution">
    <text evidence="9">The sequence shown here is derived from an EMBL/GenBank/DDBJ whole genome shotgun (WGS) entry which is preliminary data.</text>
</comment>
<evidence type="ECO:0000256" key="5">
    <source>
        <dbReference type="ARBA" id="ARBA00022692"/>
    </source>
</evidence>
<evidence type="ECO:0000313" key="9">
    <source>
        <dbReference type="EMBL" id="MSS83410.1"/>
    </source>
</evidence>
<keyword evidence="10" id="KW-1185">Reference proteome</keyword>
<dbReference type="PANTHER" id="PTHR30047:SF7">
    <property type="entry name" value="HIGH-AFFINITY CHOLINE TRANSPORT PROTEIN"/>
    <property type="match status" value="1"/>
</dbReference>
<dbReference type="EMBL" id="VULO01000001">
    <property type="protein sequence ID" value="MSS83410.1"/>
    <property type="molecule type" value="Genomic_DNA"/>
</dbReference>
<organism evidence="9 10">
    <name type="scientific">Scrofimicrobium canadense</name>
    <dbReference type="NCBI Taxonomy" id="2652290"/>
    <lineage>
        <taxon>Bacteria</taxon>
        <taxon>Bacillati</taxon>
        <taxon>Actinomycetota</taxon>
        <taxon>Actinomycetes</taxon>
        <taxon>Actinomycetales</taxon>
        <taxon>Actinomycetaceae</taxon>
        <taxon>Scrofimicrobium</taxon>
    </lineage>
</organism>
<comment type="similarity">
    <text evidence="2">Belongs to the BCCT transporter (TC 2.A.15) family.</text>
</comment>